<dbReference type="AlphaFoldDB" id="A0A7L5E2T3"/>
<dbReference type="EMBL" id="CP051682">
    <property type="protein sequence ID" value="QJD97341.1"/>
    <property type="molecule type" value="Genomic_DNA"/>
</dbReference>
<reference evidence="2 3" key="1">
    <citation type="submission" date="2020-04" db="EMBL/GenBank/DDBJ databases">
        <title>Genome sequencing of novel species.</title>
        <authorList>
            <person name="Heo J."/>
            <person name="Kim S.-J."/>
            <person name="Kim J.-S."/>
            <person name="Hong S.-B."/>
            <person name="Kwon S.-W."/>
        </authorList>
    </citation>
    <scope>NUCLEOTIDE SEQUENCE [LARGE SCALE GENOMIC DNA]</scope>
    <source>
        <strain evidence="2 3">F39-2</strain>
    </source>
</reference>
<sequence>MKILSGLLIAISLYFGIVHGSRAFSKPSLAYAEMMSSLGIPDPVRFVFGIWAIVAALLILFPDTFFWGDTLRAIQIALMMALVLKAGNYKFAMIEIPFLLLPLLLIYMGHPFRSAILIK</sequence>
<evidence type="ECO:0008006" key="4">
    <source>
        <dbReference type="Google" id="ProtNLM"/>
    </source>
</evidence>
<keyword evidence="1" id="KW-0472">Membrane</keyword>
<accession>A0A7L5E2T3</accession>
<organism evidence="2 3">
    <name type="scientific">Mucilaginibacter robiniae</name>
    <dbReference type="NCBI Taxonomy" id="2728022"/>
    <lineage>
        <taxon>Bacteria</taxon>
        <taxon>Pseudomonadati</taxon>
        <taxon>Bacteroidota</taxon>
        <taxon>Sphingobacteriia</taxon>
        <taxon>Sphingobacteriales</taxon>
        <taxon>Sphingobacteriaceae</taxon>
        <taxon>Mucilaginibacter</taxon>
    </lineage>
</organism>
<evidence type="ECO:0000313" key="2">
    <source>
        <dbReference type="EMBL" id="QJD97341.1"/>
    </source>
</evidence>
<keyword evidence="1" id="KW-0812">Transmembrane</keyword>
<keyword evidence="3" id="KW-1185">Reference proteome</keyword>
<dbReference type="Proteomes" id="UP000503278">
    <property type="component" value="Chromosome"/>
</dbReference>
<name>A0A7L5E2T3_9SPHI</name>
<keyword evidence="1" id="KW-1133">Transmembrane helix</keyword>
<evidence type="ECO:0000256" key="1">
    <source>
        <dbReference type="SAM" id="Phobius"/>
    </source>
</evidence>
<gene>
    <name evidence="2" type="ORF">HH214_16440</name>
</gene>
<protein>
    <recommendedName>
        <fullName evidence="4">DoxX family protein</fullName>
    </recommendedName>
</protein>
<feature type="transmembrane region" description="Helical" evidence="1">
    <location>
        <begin position="44"/>
        <end position="68"/>
    </location>
</feature>
<feature type="transmembrane region" description="Helical" evidence="1">
    <location>
        <begin position="89"/>
        <end position="109"/>
    </location>
</feature>
<proteinExistence type="predicted"/>
<dbReference type="RefSeq" id="WP_169609432.1">
    <property type="nucleotide sequence ID" value="NZ_CP051682.1"/>
</dbReference>
<evidence type="ECO:0000313" key="3">
    <source>
        <dbReference type="Proteomes" id="UP000503278"/>
    </source>
</evidence>
<dbReference type="KEGG" id="mrob:HH214_16440"/>